<feature type="compositionally biased region" description="Basic residues" evidence="1">
    <location>
        <begin position="25"/>
        <end position="38"/>
    </location>
</feature>
<feature type="compositionally biased region" description="Basic and acidic residues" evidence="1">
    <location>
        <begin position="1"/>
        <end position="12"/>
    </location>
</feature>
<proteinExistence type="predicted"/>
<dbReference type="AlphaFoldDB" id="A0AAE9YYK7"/>
<dbReference type="RefSeq" id="WP_044841608.1">
    <property type="nucleotide sequence ID" value="NZ_CP059733.1"/>
</dbReference>
<reference evidence="2 3" key="2">
    <citation type="journal article" date="2022" name="Mar. Drugs">
        <title>Bioassay-Guided Fractionation Leads to the Detection of Cholic Acid Generated by the Rare Thalassomonas sp.</title>
        <authorList>
            <person name="Pheiffer F."/>
            <person name="Schneider Y.K."/>
            <person name="Hansen E.H."/>
            <person name="Andersen J.H."/>
            <person name="Isaksson J."/>
            <person name="Busche T."/>
            <person name="R C."/>
            <person name="Kalinowski J."/>
            <person name="Zyl L.V."/>
            <person name="Trindade M."/>
        </authorList>
    </citation>
    <scope>NUCLEOTIDE SEQUENCE [LARGE SCALE GENOMIC DNA]</scope>
    <source>
        <strain evidence="2 3">XOM25</strain>
    </source>
</reference>
<evidence type="ECO:0000313" key="2">
    <source>
        <dbReference type="EMBL" id="WDE02947.1"/>
    </source>
</evidence>
<feature type="region of interest" description="Disordered" evidence="1">
    <location>
        <begin position="1"/>
        <end position="41"/>
    </location>
</feature>
<sequence length="631" mass="68598">MQKHPLMDKAESSLRSGLTSDRSPARSRLKKSRRRKNARVTNDKYPHLVSDLYAVSHFDPLATDQTIYGPSSGHLSVSKTIDLNDHEIVNGGPVNIMTFATDSPEYMWQVGTDRVSYVKVADWTVDSHVDALSEASGKFEPLTKSNFDNFIESADQAGATNADMMAVILETNFNNYAERFGNGLYAVVSAANILYVQYGTNINAYHVVDNDNKKSIQLCGQLPNAIDAILAVTDTPNEGARFIGLSMASTGQIVATLNIGIAVIDPTQILYPNKEPRSTGGISFAPFETSQNPLFDSNNEDPDNYHTYESITNSVSIDEDDGIYVASTVYSQDGNSSLGFIRKLVLDNDNLIIDDGEDNTRDMGAWTASYETSLHEDPPAIKTGRGSGSTPALMQVGDELLVVITDGAKQMNIAAFWALPTDAELESEGYAGREAGKRAVTCGLSNPTSRWIQSEQSVVVHDRYAFVVNNLSEGLNDLPPDALHQKSNSLLQVCLVGPSFEAPTGAEKLMWNETTTTDYPGYQAGDPEKRTGEWSSIWTRDDVASTSMVPIYSGRSNRVFISGWEGGLYGEPGAGWVLRGLDWRDGEPGDDYVLNFGSSMLGNGAYSLSQFLSDGSLVLNSIVGPIKVTDT</sequence>
<evidence type="ECO:0000313" key="3">
    <source>
        <dbReference type="Proteomes" id="UP000032352"/>
    </source>
</evidence>
<evidence type="ECO:0000256" key="1">
    <source>
        <dbReference type="SAM" id="MobiDB-lite"/>
    </source>
</evidence>
<keyword evidence="3" id="KW-1185">Reference proteome</keyword>
<dbReference type="EMBL" id="CP059733">
    <property type="protein sequence ID" value="WDE02947.1"/>
    <property type="molecule type" value="Genomic_DNA"/>
</dbReference>
<dbReference type="KEGG" id="tvd:SG34_016015"/>
<name>A0AAE9YYK7_9GAMM</name>
<protein>
    <submittedName>
        <fullName evidence="2">Uncharacterized protein</fullName>
    </submittedName>
</protein>
<accession>A0AAE9YYK7</accession>
<gene>
    <name evidence="2" type="ORF">SG34_016015</name>
</gene>
<reference evidence="2 3" key="1">
    <citation type="journal article" date="2015" name="Genome Announc.">
        <title>Draft Genome Sequences of Marine Isolates of Thalassomonas viridans and Thalassomonas actiniarum.</title>
        <authorList>
            <person name="Olonade I."/>
            <person name="van Zyl L.J."/>
            <person name="Trindade M."/>
        </authorList>
    </citation>
    <scope>NUCLEOTIDE SEQUENCE [LARGE SCALE GENOMIC DNA]</scope>
    <source>
        <strain evidence="2 3">XOM25</strain>
    </source>
</reference>
<dbReference type="Proteomes" id="UP000032352">
    <property type="component" value="Chromosome"/>
</dbReference>
<organism evidence="2 3">
    <name type="scientific">Thalassomonas viridans</name>
    <dbReference type="NCBI Taxonomy" id="137584"/>
    <lineage>
        <taxon>Bacteria</taxon>
        <taxon>Pseudomonadati</taxon>
        <taxon>Pseudomonadota</taxon>
        <taxon>Gammaproteobacteria</taxon>
        <taxon>Alteromonadales</taxon>
        <taxon>Colwelliaceae</taxon>
        <taxon>Thalassomonas</taxon>
    </lineage>
</organism>